<evidence type="ECO:0000313" key="3">
    <source>
        <dbReference type="Proteomes" id="UP000234681"/>
    </source>
</evidence>
<gene>
    <name evidence="2" type="ORF">rCG_44171</name>
</gene>
<evidence type="ECO:0000313" key="2">
    <source>
        <dbReference type="EMBL" id="EDL98144.1"/>
    </source>
</evidence>
<feature type="region of interest" description="Disordered" evidence="1">
    <location>
        <begin position="1"/>
        <end position="99"/>
    </location>
</feature>
<evidence type="ECO:0000256" key="1">
    <source>
        <dbReference type="SAM" id="MobiDB-lite"/>
    </source>
</evidence>
<proteinExistence type="predicted"/>
<organism evidence="2 3">
    <name type="scientific">Rattus norvegicus</name>
    <name type="common">Rat</name>
    <dbReference type="NCBI Taxonomy" id="10116"/>
    <lineage>
        <taxon>Eukaryota</taxon>
        <taxon>Metazoa</taxon>
        <taxon>Chordata</taxon>
        <taxon>Craniata</taxon>
        <taxon>Vertebrata</taxon>
        <taxon>Euteleostomi</taxon>
        <taxon>Mammalia</taxon>
        <taxon>Eutheria</taxon>
        <taxon>Euarchontoglires</taxon>
        <taxon>Glires</taxon>
        <taxon>Rodentia</taxon>
        <taxon>Myomorpha</taxon>
        <taxon>Muroidea</taxon>
        <taxon>Muridae</taxon>
        <taxon>Murinae</taxon>
        <taxon>Rattus</taxon>
    </lineage>
</organism>
<sequence length="99" mass="10726">MLSPCLFTAPAWNGNPTPRERLECSDHTVATTRETSRGTRQRAEFPPPPSPKLGKPPCDARDIPETQGSESQPLSALGPAITKPSRRLPVETREAAVIP</sequence>
<protein>
    <submittedName>
        <fullName evidence="2">RCG44171</fullName>
    </submittedName>
</protein>
<dbReference type="Proteomes" id="UP000234681">
    <property type="component" value="Chromosome 17"/>
</dbReference>
<name>A6J6Z4_RAT</name>
<accession>A6J6Z4</accession>
<dbReference type="AlphaFoldDB" id="A6J6Z4"/>
<reference evidence="3" key="1">
    <citation type="submission" date="2005-09" db="EMBL/GenBank/DDBJ databases">
        <authorList>
            <person name="Mural R.J."/>
            <person name="Li P.W."/>
            <person name="Adams M.D."/>
            <person name="Amanatides P.G."/>
            <person name="Baden-Tillson H."/>
            <person name="Barnstead M."/>
            <person name="Chin S.H."/>
            <person name="Dew I."/>
            <person name="Evans C.A."/>
            <person name="Ferriera S."/>
            <person name="Flanigan M."/>
            <person name="Fosler C."/>
            <person name="Glodek A."/>
            <person name="Gu Z."/>
            <person name="Holt R.A."/>
            <person name="Jennings D."/>
            <person name="Kraft C.L."/>
            <person name="Lu F."/>
            <person name="Nguyen T."/>
            <person name="Nusskern D.R."/>
            <person name="Pfannkoch C.M."/>
            <person name="Sitter C."/>
            <person name="Sutton G.G."/>
            <person name="Venter J.C."/>
            <person name="Wang Z."/>
            <person name="Woodage T."/>
            <person name="Zheng X.H."/>
            <person name="Zhong F."/>
        </authorList>
    </citation>
    <scope>NUCLEOTIDE SEQUENCE [LARGE SCALE GENOMIC DNA]</scope>
    <source>
        <strain>BN</strain>
        <strain evidence="3">Sprague-Dawley</strain>
    </source>
</reference>
<feature type="compositionally biased region" description="Basic and acidic residues" evidence="1">
    <location>
        <begin position="34"/>
        <end position="43"/>
    </location>
</feature>
<dbReference type="EMBL" id="CH473977">
    <property type="protein sequence ID" value="EDL98144.1"/>
    <property type="molecule type" value="Genomic_DNA"/>
</dbReference>
<feature type="compositionally biased region" description="Basic and acidic residues" evidence="1">
    <location>
        <begin position="88"/>
        <end position="99"/>
    </location>
</feature>